<keyword evidence="1" id="KW-1133">Transmembrane helix</keyword>
<protein>
    <recommendedName>
        <fullName evidence="4">DUF4386 domain-containing protein</fullName>
    </recommendedName>
</protein>
<feature type="transmembrane region" description="Helical" evidence="1">
    <location>
        <begin position="99"/>
        <end position="122"/>
    </location>
</feature>
<keyword evidence="3" id="KW-1185">Reference proteome</keyword>
<accession>A0A3D9BB28</accession>
<sequence length="241" mass="27379">MNYSKKINWTFAAAITVSISWLIGDIFVAGFDPDPADYELFSKTYADQVDVEFATLMLEGSTPRLMFGALIGALTAPLLIPASWLVFQFFRDRKKWYAIATYWVLLTGAILSPLGHAGFFYVGEIYKAIYNTEASSHLYLLETGKSFMRMLNIAWGAAIGVLAIGWITFAVCILLKKTLLPRWMAVITPFILTLFIIPMKELLPLPYSGWVGGAIFNISYLIFFSLLLFFFRKKLLKRLYR</sequence>
<name>A0A3D9BB28_9FLAO</name>
<dbReference type="Pfam" id="PF20599">
    <property type="entry name" value="DUF6796"/>
    <property type="match status" value="1"/>
</dbReference>
<evidence type="ECO:0000313" key="3">
    <source>
        <dbReference type="Proteomes" id="UP000256512"/>
    </source>
</evidence>
<evidence type="ECO:0000313" key="2">
    <source>
        <dbReference type="EMBL" id="REC50577.1"/>
    </source>
</evidence>
<keyword evidence="1" id="KW-0472">Membrane</keyword>
<dbReference type="AlphaFoldDB" id="A0A3D9BB28"/>
<dbReference type="EMBL" id="QNVS01000097">
    <property type="protein sequence ID" value="REC50577.1"/>
    <property type="molecule type" value="Genomic_DNA"/>
</dbReference>
<gene>
    <name evidence="2" type="ORF">DRF62_18945</name>
</gene>
<reference evidence="2 3" key="1">
    <citation type="journal article" date="2006" name="Int. J. Syst. Evol. Microbiol.">
        <title>Chryseobacterium piscium sp. nov., isolated from fish of the South Atlantic Ocean off South Africa.</title>
        <authorList>
            <person name="de Beer H."/>
            <person name="Hugo C.J."/>
            <person name="Jooste P.J."/>
            <person name="Vancanneyt M."/>
            <person name="Coenye T."/>
            <person name="Vandamme P."/>
        </authorList>
    </citation>
    <scope>NUCLEOTIDE SEQUENCE [LARGE SCALE GENOMIC DNA]</scope>
    <source>
        <strain evidence="2 3">CCUG 51923</strain>
    </source>
</reference>
<feature type="transmembrane region" description="Helical" evidence="1">
    <location>
        <begin position="153"/>
        <end position="175"/>
    </location>
</feature>
<comment type="caution">
    <text evidence="2">The sequence shown here is derived from an EMBL/GenBank/DDBJ whole genome shotgun (WGS) entry which is preliminary data.</text>
</comment>
<feature type="transmembrane region" description="Helical" evidence="1">
    <location>
        <begin position="182"/>
        <end position="199"/>
    </location>
</feature>
<feature type="transmembrane region" description="Helical" evidence="1">
    <location>
        <begin position="211"/>
        <end position="231"/>
    </location>
</feature>
<dbReference type="InterPro" id="IPR046475">
    <property type="entry name" value="DUF6796"/>
</dbReference>
<feature type="transmembrane region" description="Helical" evidence="1">
    <location>
        <begin position="65"/>
        <end position="87"/>
    </location>
</feature>
<organism evidence="2 3">
    <name type="scientific">Chryseobacterium piscium</name>
    <dbReference type="NCBI Taxonomy" id="333702"/>
    <lineage>
        <taxon>Bacteria</taxon>
        <taxon>Pseudomonadati</taxon>
        <taxon>Bacteroidota</taxon>
        <taxon>Flavobacteriia</taxon>
        <taxon>Flavobacteriales</taxon>
        <taxon>Weeksellaceae</taxon>
        <taxon>Chryseobacterium group</taxon>
        <taxon>Chryseobacterium</taxon>
    </lineage>
</organism>
<feature type="transmembrane region" description="Helical" evidence="1">
    <location>
        <begin position="7"/>
        <end position="31"/>
    </location>
</feature>
<keyword evidence="1" id="KW-0812">Transmembrane</keyword>
<evidence type="ECO:0000256" key="1">
    <source>
        <dbReference type="SAM" id="Phobius"/>
    </source>
</evidence>
<evidence type="ECO:0008006" key="4">
    <source>
        <dbReference type="Google" id="ProtNLM"/>
    </source>
</evidence>
<dbReference type="Proteomes" id="UP000256512">
    <property type="component" value="Unassembled WGS sequence"/>
</dbReference>
<proteinExistence type="predicted"/>